<dbReference type="PATRIC" id="fig|1121451.3.peg.2553"/>
<dbReference type="Gene3D" id="2.40.30.70">
    <property type="entry name" value="YaeB-like"/>
    <property type="match status" value="1"/>
</dbReference>
<dbReference type="Proteomes" id="UP000010808">
    <property type="component" value="Chromosome"/>
</dbReference>
<dbReference type="InterPro" id="IPR023370">
    <property type="entry name" value="TrmO-like_N"/>
</dbReference>
<evidence type="ECO:0000256" key="1">
    <source>
        <dbReference type="ARBA" id="ARBA00022691"/>
    </source>
</evidence>
<dbReference type="KEGG" id="dhy:DESAM_22331"/>
<evidence type="ECO:0000256" key="2">
    <source>
        <dbReference type="ARBA" id="ARBA00033753"/>
    </source>
</evidence>
<dbReference type="EMBL" id="FO203522">
    <property type="protein sequence ID" value="CCO24598.1"/>
    <property type="molecule type" value="Genomic_DNA"/>
</dbReference>
<gene>
    <name evidence="4" type="ORF">DESAM_22331</name>
</gene>
<feature type="domain" description="TsaA-like" evidence="3">
    <location>
        <begin position="11"/>
        <end position="142"/>
    </location>
</feature>
<dbReference type="AlphaFoldDB" id="L0RCT7"/>
<dbReference type="HOGENOM" id="CLU_013458_2_0_7"/>
<organism evidence="4 5">
    <name type="scientific">Maridesulfovibrio hydrothermalis AM13 = DSM 14728</name>
    <dbReference type="NCBI Taxonomy" id="1121451"/>
    <lineage>
        <taxon>Bacteria</taxon>
        <taxon>Pseudomonadati</taxon>
        <taxon>Thermodesulfobacteriota</taxon>
        <taxon>Desulfovibrionia</taxon>
        <taxon>Desulfovibrionales</taxon>
        <taxon>Desulfovibrionaceae</taxon>
        <taxon>Maridesulfovibrio</taxon>
    </lineage>
</organism>
<dbReference type="InterPro" id="IPR040372">
    <property type="entry name" value="YaeB-like"/>
</dbReference>
<dbReference type="eggNOG" id="COG1720">
    <property type="taxonomic scope" value="Bacteria"/>
</dbReference>
<protein>
    <recommendedName>
        <fullName evidence="3">TsaA-like domain-containing protein</fullName>
    </recommendedName>
</protein>
<evidence type="ECO:0000259" key="3">
    <source>
        <dbReference type="PROSITE" id="PS51668"/>
    </source>
</evidence>
<comment type="similarity">
    <text evidence="2">Belongs to the tRNA methyltransferase O family.</text>
</comment>
<dbReference type="InterPro" id="IPR036414">
    <property type="entry name" value="YaeB_N_sf"/>
</dbReference>
<dbReference type="STRING" id="1121451.DESAM_22331"/>
<keyword evidence="1" id="KW-0949">S-adenosyl-L-methionine</keyword>
<dbReference type="NCBIfam" id="TIGR00104">
    <property type="entry name" value="tRNA_TsaA"/>
    <property type="match status" value="1"/>
</dbReference>
<dbReference type="InterPro" id="IPR036413">
    <property type="entry name" value="YaeB-like_sf"/>
</dbReference>
<dbReference type="RefSeq" id="WP_015337198.1">
    <property type="nucleotide sequence ID" value="NC_020055.1"/>
</dbReference>
<evidence type="ECO:0000313" key="4">
    <source>
        <dbReference type="EMBL" id="CCO24598.1"/>
    </source>
</evidence>
<dbReference type="SUPFAM" id="SSF118196">
    <property type="entry name" value="YaeB-like"/>
    <property type="match status" value="1"/>
</dbReference>
<dbReference type="CDD" id="cd09281">
    <property type="entry name" value="UPF0066"/>
    <property type="match status" value="1"/>
</dbReference>
<keyword evidence="5" id="KW-1185">Reference proteome</keyword>
<accession>L0RCT7</accession>
<reference evidence="4 5" key="1">
    <citation type="submission" date="2012-10" db="EMBL/GenBank/DDBJ databases">
        <authorList>
            <person name="Genoscope - CEA"/>
        </authorList>
    </citation>
    <scope>NUCLEOTIDE SEQUENCE [LARGE SCALE GENOMIC DNA]</scope>
    <source>
        <strain evidence="5">AM13 / DSM 14728</strain>
    </source>
</reference>
<dbReference type="PANTHER" id="PTHR12818:SF0">
    <property type="entry name" value="TRNA (ADENINE(37)-N6)-METHYLTRANSFERASE"/>
    <property type="match status" value="1"/>
</dbReference>
<proteinExistence type="inferred from homology"/>
<dbReference type="PROSITE" id="PS51668">
    <property type="entry name" value="TSAA_2"/>
    <property type="match status" value="1"/>
</dbReference>
<sequence>MALKEKEAIIFHPIGHIRSPFKIPEGMPIQPSGAKDVKGHIELYEALEEGLQDLEGFSHIILLYQFHKNEGFELKVKPFMDTEKRGLFSTRAPRRPNMIGMSTVELLGIEGNILKIKGVDVLDNTPLIDIKPYVVKFDAVPADRFGWLEANAEKSETLKSDERFAQNK</sequence>
<dbReference type="OrthoDB" id="9804309at2"/>
<dbReference type="Pfam" id="PF01980">
    <property type="entry name" value="TrmO_N"/>
    <property type="match status" value="1"/>
</dbReference>
<evidence type="ECO:0000313" key="5">
    <source>
        <dbReference type="Proteomes" id="UP000010808"/>
    </source>
</evidence>
<dbReference type="PANTHER" id="PTHR12818">
    <property type="entry name" value="TRNA (ADENINE(37)-N6)-METHYLTRANSFERASE"/>
    <property type="match status" value="1"/>
</dbReference>
<name>L0RCT7_9BACT</name>